<evidence type="ECO:0000313" key="3">
    <source>
        <dbReference type="EMBL" id="WAH41326.1"/>
    </source>
</evidence>
<sequence>MNGRDQNTVSYAKTGSSSDWSTVWDEVYLPLGTDVIHFDSGNGSVSFGWLDVPSRGSTPDHGPVTTYQAENNIYADAQIVDEYNAENGEVVGDINNPDSYVNFNNVDVRRTGTYSITVRYDNGLGNCTDEVSVNGDSEVPLSLPSTGAWNTFNTVSFDTTLQQGENSILLRHGSNYAQIDDIVVSPVK</sequence>
<proteinExistence type="predicted"/>
<feature type="domain" description="CBM6" evidence="2">
    <location>
        <begin position="65"/>
        <end position="185"/>
    </location>
</feature>
<evidence type="ECO:0000259" key="2">
    <source>
        <dbReference type="PROSITE" id="PS51175"/>
    </source>
</evidence>
<dbReference type="Pfam" id="PF03422">
    <property type="entry name" value="CBM_6"/>
    <property type="match status" value="1"/>
</dbReference>
<dbReference type="InterPro" id="IPR008979">
    <property type="entry name" value="Galactose-bd-like_sf"/>
</dbReference>
<reference evidence="3" key="1">
    <citation type="submission" date="2022-08" db="EMBL/GenBank/DDBJ databases">
        <title>Alicyclobacillus fastidiosus DSM 17978, complete genome.</title>
        <authorList>
            <person name="Wang Q."/>
            <person name="Cai R."/>
            <person name="Wang Z."/>
        </authorList>
    </citation>
    <scope>NUCLEOTIDE SEQUENCE</scope>
    <source>
        <strain evidence="3">DSM 17978</strain>
    </source>
</reference>
<keyword evidence="4" id="KW-1185">Reference proteome</keyword>
<evidence type="ECO:0000256" key="1">
    <source>
        <dbReference type="ARBA" id="ARBA00022729"/>
    </source>
</evidence>
<gene>
    <name evidence="3" type="ORF">NZD89_24240</name>
</gene>
<dbReference type="InterPro" id="IPR005084">
    <property type="entry name" value="CBM6"/>
</dbReference>
<dbReference type="RefSeq" id="WP_268005242.1">
    <property type="nucleotide sequence ID" value="NZ_BSUT01000001.1"/>
</dbReference>
<dbReference type="SUPFAM" id="SSF49785">
    <property type="entry name" value="Galactose-binding domain-like"/>
    <property type="match status" value="1"/>
</dbReference>
<dbReference type="InterPro" id="IPR006584">
    <property type="entry name" value="Cellulose-bd_IV"/>
</dbReference>
<dbReference type="EMBL" id="CP104067">
    <property type="protein sequence ID" value="WAH41326.1"/>
    <property type="molecule type" value="Genomic_DNA"/>
</dbReference>
<organism evidence="3 4">
    <name type="scientific">Alicyclobacillus fastidiosus</name>
    <dbReference type="NCBI Taxonomy" id="392011"/>
    <lineage>
        <taxon>Bacteria</taxon>
        <taxon>Bacillati</taxon>
        <taxon>Bacillota</taxon>
        <taxon>Bacilli</taxon>
        <taxon>Bacillales</taxon>
        <taxon>Alicyclobacillaceae</taxon>
        <taxon>Alicyclobacillus</taxon>
    </lineage>
</organism>
<keyword evidence="1" id="KW-0732">Signal</keyword>
<dbReference type="PROSITE" id="PS51175">
    <property type="entry name" value="CBM6"/>
    <property type="match status" value="1"/>
</dbReference>
<dbReference type="Gene3D" id="2.60.120.260">
    <property type="entry name" value="Galactose-binding domain-like"/>
    <property type="match status" value="2"/>
</dbReference>
<protein>
    <submittedName>
        <fullName evidence="3">Carbohydrate-binding protein</fullName>
    </submittedName>
</protein>
<accession>A0ABY6ZEQ2</accession>
<name>A0ABY6ZEQ2_9BACL</name>
<dbReference type="SMART" id="SM00606">
    <property type="entry name" value="CBD_IV"/>
    <property type="match status" value="1"/>
</dbReference>
<dbReference type="Proteomes" id="UP001164761">
    <property type="component" value="Chromosome"/>
</dbReference>
<evidence type="ECO:0000313" key="4">
    <source>
        <dbReference type="Proteomes" id="UP001164761"/>
    </source>
</evidence>